<feature type="transmembrane region" description="Helical" evidence="10">
    <location>
        <begin position="405"/>
        <end position="427"/>
    </location>
</feature>
<evidence type="ECO:0000256" key="10">
    <source>
        <dbReference type="SAM" id="Phobius"/>
    </source>
</evidence>
<feature type="domain" description="Sodium/calcium exchanger membrane region" evidence="11">
    <location>
        <begin position="376"/>
        <end position="559"/>
    </location>
</feature>
<feature type="transmembrane region" description="Helical" evidence="10">
    <location>
        <begin position="239"/>
        <end position="260"/>
    </location>
</feature>
<keyword evidence="8 10" id="KW-0472">Membrane</keyword>
<evidence type="ECO:0000256" key="1">
    <source>
        <dbReference type="ARBA" id="ARBA00004127"/>
    </source>
</evidence>
<sequence>MGPPKLKRSTSSSLSRSYRLEPSLSYSSNRRNSTLTNDDLIEDEREEEEEEEEDDDDNNDNDNNQENQDNNHDSLSINSIEREMTLKDRQEAMNKSHPFGLPIWKPALYKKSRSVVRSANRALHSSPSSAPDLFLNPGNILWLVLFGWWISLAIFIVSITMLFIPYGGRDYSRVLRELAFYLLWPFGRYVERQVEITPTQIGGASSSSILLESNTENDEETGLLGKTPKRSNKNIFKSILHTIQLGPAACIYYLIFFVFIAPLLLLVSTICWMCVVSIPMAKLNYILVRHLHRHPLSLRFKSSPSGLSQIAASVSGKPSVILLCTYQAIGLQYYKYTFDGINIIFINLMPLVFFVIFDDWVLKGHLPDTFITSSSTVFALSLASVIPLSYFIGMGVSSVSAQSSMGVGAVINATFGSIIEIILYAVALIGGKSELVEGALIGSFLAGVLLMPGCSMLSGAVKQKEQRFNAKSAGVTSTMLIMAIIGALTPTLFYQMFGSFELKCMGCPDNPDNGTIACSRCYYDQLDPTHDPVYQNSVKPLMWLCAAILPSAYIIGLVFSLHTHVDMVWKSNHGSHDKNAAPTYYQRLMPTHIISQLIHHTPTTIHNQDEQGQGDPEASTHGYSSSIQYSPAHIIVPSSEQPSESSRIAALRGTAQDGAQISYASITSGNSTIPIVNATGTSTAANPSPPLAYVHANEEEGEDEEAAGHDSPNWSKAKSFVILFGCTLLYSIIAEILVDTVDEVMKDHPMNEKFLGLTLFALVPNITEFMNAISFALYGNIVLSMEIGSAYALQVCLLQIPAMVAFSVWYNYGKEELSQFTFSLVFPRWDVISVIFSVFLLTYTYQEGKANYFKGSILVLSYVVLIAGFYFIPSFSEHSVLIGAPSFSN</sequence>
<name>A0A8H7R9N4_9FUNG</name>
<dbReference type="GO" id="GO:0005774">
    <property type="term" value="C:vacuolar membrane"/>
    <property type="evidence" value="ECO:0007669"/>
    <property type="project" value="UniProtKB-ARBA"/>
</dbReference>
<dbReference type="PANTHER" id="PTHR31503:SF10">
    <property type="entry name" value="VNX1 PROTEIN"/>
    <property type="match status" value="1"/>
</dbReference>
<feature type="domain" description="Sodium/calcium exchanger membrane region" evidence="11">
    <location>
        <begin position="719"/>
        <end position="870"/>
    </location>
</feature>
<feature type="transmembrane region" description="Helical" evidence="10">
    <location>
        <begin position="140"/>
        <end position="166"/>
    </location>
</feature>
<dbReference type="Pfam" id="PF01699">
    <property type="entry name" value="Na_Ca_ex"/>
    <property type="match status" value="2"/>
</dbReference>
<feature type="transmembrane region" description="Helical" evidence="10">
    <location>
        <begin position="852"/>
        <end position="872"/>
    </location>
</feature>
<feature type="transmembrane region" description="Helical" evidence="10">
    <location>
        <begin position="790"/>
        <end position="812"/>
    </location>
</feature>
<comment type="caution">
    <text evidence="13">The sequence shown here is derived from an EMBL/GenBank/DDBJ whole genome shotgun (WGS) entry which is preliminary data.</text>
</comment>
<comment type="similarity">
    <text evidence="2">Belongs to the Ca(2+):cation antiporter (CaCA) (TC 2.A.19) family.</text>
</comment>
<keyword evidence="5 10" id="KW-0812">Transmembrane</keyword>
<reference evidence="13" key="1">
    <citation type="submission" date="2020-12" db="EMBL/GenBank/DDBJ databases">
        <title>Metabolic potential, ecology and presence of endohyphal bacteria is reflected in genomic diversity of Mucoromycotina.</title>
        <authorList>
            <person name="Muszewska A."/>
            <person name="Okrasinska A."/>
            <person name="Steczkiewicz K."/>
            <person name="Drgas O."/>
            <person name="Orlowska M."/>
            <person name="Perlinska-Lenart U."/>
            <person name="Aleksandrzak-Piekarczyk T."/>
            <person name="Szatraj K."/>
            <person name="Zielenkiewicz U."/>
            <person name="Pilsyk S."/>
            <person name="Malc E."/>
            <person name="Mieczkowski P."/>
            <person name="Kruszewska J.S."/>
            <person name="Biernat P."/>
            <person name="Pawlowska J."/>
        </authorList>
    </citation>
    <scope>NUCLEOTIDE SEQUENCE</scope>
    <source>
        <strain evidence="13">CBS 226.32</strain>
    </source>
</reference>
<dbReference type="GO" id="GO:0006874">
    <property type="term" value="P:intracellular calcium ion homeostasis"/>
    <property type="evidence" value="ECO:0007669"/>
    <property type="project" value="TreeGrafter"/>
</dbReference>
<gene>
    <name evidence="13" type="ORF">INT46_005449</name>
</gene>
<keyword evidence="14" id="KW-1185">Reference proteome</keyword>
<evidence type="ECO:0000256" key="7">
    <source>
        <dbReference type="ARBA" id="ARBA00023065"/>
    </source>
</evidence>
<dbReference type="FunFam" id="1.20.1420.30:FF:000014">
    <property type="entry name" value="Cation/H+ exchanger protein 2"/>
    <property type="match status" value="1"/>
</dbReference>
<evidence type="ECO:0000313" key="13">
    <source>
        <dbReference type="EMBL" id="KAG2206929.1"/>
    </source>
</evidence>
<feature type="compositionally biased region" description="Acidic residues" evidence="9">
    <location>
        <begin position="39"/>
        <end position="60"/>
    </location>
</feature>
<protein>
    <submittedName>
        <fullName evidence="13">Uncharacterized protein</fullName>
    </submittedName>
</protein>
<dbReference type="OrthoDB" id="16982at2759"/>
<evidence type="ECO:0000256" key="8">
    <source>
        <dbReference type="ARBA" id="ARBA00023136"/>
    </source>
</evidence>
<proteinExistence type="inferred from homology"/>
<keyword evidence="6 10" id="KW-1133">Transmembrane helix</keyword>
<evidence type="ECO:0000259" key="11">
    <source>
        <dbReference type="Pfam" id="PF01699"/>
    </source>
</evidence>
<dbReference type="GO" id="GO:0015369">
    <property type="term" value="F:calcium:proton antiporter activity"/>
    <property type="evidence" value="ECO:0007669"/>
    <property type="project" value="TreeGrafter"/>
</dbReference>
<feature type="transmembrane region" description="Helical" evidence="10">
    <location>
        <begin position="541"/>
        <end position="561"/>
    </location>
</feature>
<feature type="transmembrane region" description="Helical" evidence="10">
    <location>
        <begin position="266"/>
        <end position="288"/>
    </location>
</feature>
<feature type="compositionally biased region" description="Low complexity" evidence="9">
    <location>
        <begin position="9"/>
        <end position="28"/>
    </location>
</feature>
<feature type="transmembrane region" description="Helical" evidence="10">
    <location>
        <begin position="720"/>
        <end position="738"/>
    </location>
</feature>
<feature type="transmembrane region" description="Helical" evidence="10">
    <location>
        <begin position="758"/>
        <end position="778"/>
    </location>
</feature>
<dbReference type="InterPro" id="IPR004713">
    <property type="entry name" value="CaH_exchang"/>
</dbReference>
<feature type="region of interest" description="Disordered" evidence="9">
    <location>
        <begin position="1"/>
        <end position="77"/>
    </location>
</feature>
<dbReference type="PANTHER" id="PTHR31503">
    <property type="entry name" value="VACUOLAR CALCIUM ION TRANSPORTER"/>
    <property type="match status" value="1"/>
</dbReference>
<evidence type="ECO:0000256" key="3">
    <source>
        <dbReference type="ARBA" id="ARBA00022448"/>
    </source>
</evidence>
<evidence type="ECO:0000256" key="4">
    <source>
        <dbReference type="ARBA" id="ARBA00022553"/>
    </source>
</evidence>
<dbReference type="GO" id="GO:0012505">
    <property type="term" value="C:endomembrane system"/>
    <property type="evidence" value="ECO:0007669"/>
    <property type="project" value="UniProtKB-SubCell"/>
</dbReference>
<evidence type="ECO:0000313" key="14">
    <source>
        <dbReference type="Proteomes" id="UP000650833"/>
    </source>
</evidence>
<evidence type="ECO:0000256" key="9">
    <source>
        <dbReference type="SAM" id="MobiDB-lite"/>
    </source>
</evidence>
<dbReference type="InterPro" id="IPR044880">
    <property type="entry name" value="NCX_ion-bd_dom_sf"/>
</dbReference>
<keyword evidence="4" id="KW-0597">Phosphoprotein</keyword>
<evidence type="ECO:0000256" key="5">
    <source>
        <dbReference type="ARBA" id="ARBA00022692"/>
    </source>
</evidence>
<feature type="transmembrane region" description="Helical" evidence="10">
    <location>
        <begin position="439"/>
        <end position="461"/>
    </location>
</feature>
<organism evidence="13 14">
    <name type="scientific">Mucor plumbeus</name>
    <dbReference type="NCBI Taxonomy" id="97098"/>
    <lineage>
        <taxon>Eukaryota</taxon>
        <taxon>Fungi</taxon>
        <taxon>Fungi incertae sedis</taxon>
        <taxon>Mucoromycota</taxon>
        <taxon>Mucoromycotina</taxon>
        <taxon>Mucoromycetes</taxon>
        <taxon>Mucorales</taxon>
        <taxon>Mucorineae</taxon>
        <taxon>Mucoraceae</taxon>
        <taxon>Mucor</taxon>
    </lineage>
</organism>
<evidence type="ECO:0000259" key="12">
    <source>
        <dbReference type="Pfam" id="PF03733"/>
    </source>
</evidence>
<dbReference type="Proteomes" id="UP000650833">
    <property type="component" value="Unassembled WGS sequence"/>
</dbReference>
<evidence type="ECO:0000256" key="6">
    <source>
        <dbReference type="ARBA" id="ARBA00022989"/>
    </source>
</evidence>
<dbReference type="InterPro" id="IPR005185">
    <property type="entry name" value="YccF"/>
</dbReference>
<feature type="transmembrane region" description="Helical" evidence="10">
    <location>
        <begin position="369"/>
        <end position="393"/>
    </location>
</feature>
<keyword evidence="7" id="KW-0406">Ion transport</keyword>
<accession>A0A8H7R9N4</accession>
<feature type="domain" description="Inner membrane component" evidence="12">
    <location>
        <begin position="138"/>
        <end position="188"/>
    </location>
</feature>
<feature type="transmembrane region" description="Helical" evidence="10">
    <location>
        <begin position="336"/>
        <end position="357"/>
    </location>
</feature>
<dbReference type="AlphaFoldDB" id="A0A8H7R9N4"/>
<dbReference type="Pfam" id="PF03733">
    <property type="entry name" value="YccF"/>
    <property type="match status" value="1"/>
</dbReference>
<keyword evidence="3" id="KW-0813">Transport</keyword>
<comment type="subcellular location">
    <subcellularLocation>
        <location evidence="1">Endomembrane system</location>
        <topology evidence="1">Multi-pass membrane protein</topology>
    </subcellularLocation>
</comment>
<evidence type="ECO:0000256" key="2">
    <source>
        <dbReference type="ARBA" id="ARBA00008170"/>
    </source>
</evidence>
<feature type="transmembrane region" description="Helical" evidence="10">
    <location>
        <begin position="473"/>
        <end position="493"/>
    </location>
</feature>
<dbReference type="InterPro" id="IPR004837">
    <property type="entry name" value="NaCa_Exmemb"/>
</dbReference>
<dbReference type="Gene3D" id="1.20.1420.30">
    <property type="entry name" value="NCX, central ion-binding region"/>
    <property type="match status" value="2"/>
</dbReference>
<feature type="transmembrane region" description="Helical" evidence="10">
    <location>
        <begin position="824"/>
        <end position="845"/>
    </location>
</feature>
<dbReference type="EMBL" id="JAEPRC010000140">
    <property type="protein sequence ID" value="KAG2206929.1"/>
    <property type="molecule type" value="Genomic_DNA"/>
</dbReference>